<dbReference type="Pfam" id="PF04230">
    <property type="entry name" value="PS_pyruv_trans"/>
    <property type="match status" value="1"/>
</dbReference>
<proteinExistence type="predicted"/>
<dbReference type="EMBL" id="CAKJTJ010000006">
    <property type="protein sequence ID" value="CAG9620744.1"/>
    <property type="molecule type" value="Genomic_DNA"/>
</dbReference>
<dbReference type="InterPro" id="IPR007345">
    <property type="entry name" value="Polysacch_pyruvyl_Trfase"/>
</dbReference>
<comment type="caution">
    <text evidence="2">The sequence shown here is derived from an EMBL/GenBank/DDBJ whole genome shotgun (WGS) entry which is preliminary data.</text>
</comment>
<dbReference type="PANTHER" id="PTHR36836:SF1">
    <property type="entry name" value="COLANIC ACID BIOSYNTHESIS PROTEIN WCAK"/>
    <property type="match status" value="1"/>
</dbReference>
<dbReference type="PANTHER" id="PTHR36836">
    <property type="entry name" value="COLANIC ACID BIOSYNTHESIS PROTEIN WCAK"/>
    <property type="match status" value="1"/>
</dbReference>
<name>A0ABM8YLA9_9BACI</name>
<accession>A0ABM8YLA9</accession>
<dbReference type="Proteomes" id="UP000789833">
    <property type="component" value="Unassembled WGS sequence"/>
</dbReference>
<organism evidence="2 3">
    <name type="scientific">Sutcliffiella rhizosphaerae</name>
    <dbReference type="NCBI Taxonomy" id="2880967"/>
    <lineage>
        <taxon>Bacteria</taxon>
        <taxon>Bacillati</taxon>
        <taxon>Bacillota</taxon>
        <taxon>Bacilli</taxon>
        <taxon>Bacillales</taxon>
        <taxon>Bacillaceae</taxon>
        <taxon>Sutcliffiella</taxon>
    </lineage>
</organism>
<sequence length="377" mass="43866">MKKVFVDIYLQFNLGDDLFLDILAKRFPNTRFTLNYLGTNYDEFILSYANVNRRKYTFIDKVGQKLKLSDKITNYDQVAEEHDALLFIGGSIFREEDYHPALYKDRVKIVKAFKEKKRSVFVLGANFGPFTSQKFLNEYKAFFALCDDVCFRDYYSVNLFRGLNNIRYAPDIVFQLDTTEYDPIKTTDKVGISIIDVRHKRGLANYYFDYVNSTVLAIEKFTNEGNECCLMSFCEAEGDTTVMKEVYEMLSEKAKKKTSIFEYKGELKQAIRQIASMKMIIAARFHANILGFVLGKGVLPVIYNEKTTNVLKDLEIEDISITFKKIDDQHRNDDLLKSAYSNFPKNLDTIKKESVKHFEELEYLLEPSLKRNSIKVV</sequence>
<protein>
    <recommendedName>
        <fullName evidence="1">Polysaccharide pyruvyl transferase domain-containing protein</fullName>
    </recommendedName>
</protein>
<reference evidence="2 3" key="1">
    <citation type="submission" date="2021-10" db="EMBL/GenBank/DDBJ databases">
        <authorList>
            <person name="Criscuolo A."/>
        </authorList>
    </citation>
    <scope>NUCLEOTIDE SEQUENCE [LARGE SCALE GENOMIC DNA]</scope>
    <source>
        <strain evidence="3">CIP 111883</strain>
    </source>
</reference>
<evidence type="ECO:0000313" key="3">
    <source>
        <dbReference type="Proteomes" id="UP000789833"/>
    </source>
</evidence>
<evidence type="ECO:0000313" key="2">
    <source>
        <dbReference type="EMBL" id="CAG9620744.1"/>
    </source>
</evidence>
<feature type="domain" description="Polysaccharide pyruvyl transferase" evidence="1">
    <location>
        <begin position="13"/>
        <end position="304"/>
    </location>
</feature>
<dbReference type="RefSeq" id="WP_230500663.1">
    <property type="nucleotide sequence ID" value="NZ_CAKJTJ010000006.1"/>
</dbReference>
<keyword evidence="3" id="KW-1185">Reference proteome</keyword>
<evidence type="ECO:0000259" key="1">
    <source>
        <dbReference type="Pfam" id="PF04230"/>
    </source>
</evidence>
<gene>
    <name evidence="2" type="ORF">BACCIP111883_01514</name>
</gene>